<dbReference type="InterPro" id="IPR027417">
    <property type="entry name" value="P-loop_NTPase"/>
</dbReference>
<evidence type="ECO:0000256" key="1">
    <source>
        <dbReference type="ARBA" id="ARBA00022679"/>
    </source>
</evidence>
<sequence>MTAVSVLDDQTAAAIREAITAARSGRIPEAVSIAERALANGGDVAALNAMIGTLHCQTGNLDAGIRHLQAARQARPSDPVVSSNLATALAQKGDFAGALDALSEDVARTDPTMQLLRVRAFLAQQVGDYSAAIRTYESIVAVAPEDWESWNNLGNARRLAGDIEGSVAALERASDLNSAAPPIRLNYATALAAVGRVDDAEAQLRRMAEDFPQDTKSLRELHAMLKELGREEPALEAIEAASKRDPADIELLLALASQRLNLLHTEAAEEAYRKAVEREPGNSLANLGLAVVFELTNRTGDLSNLVNEAQKRGVGEDVLNFIRAFDYRRQKKFDEGLAALEKVPDELETARRCHLLGQLEEGAGHYDEAFAAYTRMNEIQRGDPTRPEERAAAYRTVVGNQRETISAKWLKGWREDASKCDRPSPAFLVGFPRSGTTLLDTMLMGHPNVEVLEEEPTLLKASKILPFDALADASDQRIEEARNEYFKVAGERTPLAPGKLLIDKNPLSMNALPTIRRLFPEARIILALRHPCDVVFSCYATNFKLNDGMSNFLGLDTAAELYDLSFSYFEKAQGLLGLSVHKVVYENVVGDREIELRSLLDFLGLEWSDDVLDHESTALSRGRIKTASYAQVAQPIYSQAAGRWTNFREHLEPVLPVLEPWLAKFGYSL</sequence>
<organism evidence="2 3">
    <name type="scientific">Sphingomonas sediminicola</name>
    <dbReference type="NCBI Taxonomy" id="386874"/>
    <lineage>
        <taxon>Bacteria</taxon>
        <taxon>Pseudomonadati</taxon>
        <taxon>Pseudomonadota</taxon>
        <taxon>Alphaproteobacteria</taxon>
        <taxon>Sphingomonadales</taxon>
        <taxon>Sphingomonadaceae</taxon>
        <taxon>Sphingomonas</taxon>
    </lineage>
</organism>
<dbReference type="Proteomes" id="UP000516105">
    <property type="component" value="Chromosome"/>
</dbReference>
<name>A0ABX6T627_9SPHN</name>
<keyword evidence="1" id="KW-0808">Transferase</keyword>
<dbReference type="Pfam" id="PF13469">
    <property type="entry name" value="Sulfotransfer_3"/>
    <property type="match status" value="1"/>
</dbReference>
<dbReference type="SUPFAM" id="SSF52540">
    <property type="entry name" value="P-loop containing nucleoside triphosphate hydrolases"/>
    <property type="match status" value="1"/>
</dbReference>
<dbReference type="Pfam" id="PF13432">
    <property type="entry name" value="TPR_16"/>
    <property type="match status" value="2"/>
</dbReference>
<proteinExistence type="predicted"/>
<dbReference type="PANTHER" id="PTHR12788">
    <property type="entry name" value="PROTEIN-TYROSINE SULFOTRANSFERASE 2"/>
    <property type="match status" value="1"/>
</dbReference>
<dbReference type="RefSeq" id="WP_187708278.1">
    <property type="nucleotide sequence ID" value="NZ_CP060782.1"/>
</dbReference>
<evidence type="ECO:0000313" key="3">
    <source>
        <dbReference type="Proteomes" id="UP000516105"/>
    </source>
</evidence>
<dbReference type="SMART" id="SM00028">
    <property type="entry name" value="TPR"/>
    <property type="match status" value="7"/>
</dbReference>
<reference evidence="2 3" key="1">
    <citation type="submission" date="2020-08" db="EMBL/GenBank/DDBJ databases">
        <title>Genome sequence of Sphingomonas sediminicola KACC 15039T.</title>
        <authorList>
            <person name="Hyun D.-W."/>
            <person name="Bae J.-W."/>
        </authorList>
    </citation>
    <scope>NUCLEOTIDE SEQUENCE [LARGE SCALE GENOMIC DNA]</scope>
    <source>
        <strain evidence="2 3">KACC 15039</strain>
    </source>
</reference>
<dbReference type="SUPFAM" id="SSF48452">
    <property type="entry name" value="TPR-like"/>
    <property type="match status" value="2"/>
</dbReference>
<accession>A0ABX6T627</accession>
<dbReference type="Gene3D" id="3.40.50.300">
    <property type="entry name" value="P-loop containing nucleotide triphosphate hydrolases"/>
    <property type="match status" value="1"/>
</dbReference>
<dbReference type="PANTHER" id="PTHR12788:SF10">
    <property type="entry name" value="PROTEIN-TYROSINE SULFOTRANSFERASE"/>
    <property type="match status" value="1"/>
</dbReference>
<dbReference type="InterPro" id="IPR011990">
    <property type="entry name" value="TPR-like_helical_dom_sf"/>
</dbReference>
<dbReference type="Gene3D" id="1.25.40.10">
    <property type="entry name" value="Tetratricopeptide repeat domain"/>
    <property type="match status" value="2"/>
</dbReference>
<dbReference type="Pfam" id="PF14559">
    <property type="entry name" value="TPR_19"/>
    <property type="match status" value="1"/>
</dbReference>
<dbReference type="InterPro" id="IPR019734">
    <property type="entry name" value="TPR_rpt"/>
</dbReference>
<dbReference type="EMBL" id="CP060782">
    <property type="protein sequence ID" value="QNP45322.1"/>
    <property type="molecule type" value="Genomic_DNA"/>
</dbReference>
<dbReference type="InterPro" id="IPR026634">
    <property type="entry name" value="TPST-like"/>
</dbReference>
<protein>
    <submittedName>
        <fullName evidence="2">Sulfotransferase</fullName>
    </submittedName>
</protein>
<keyword evidence="3" id="KW-1185">Reference proteome</keyword>
<evidence type="ECO:0000313" key="2">
    <source>
        <dbReference type="EMBL" id="QNP45322.1"/>
    </source>
</evidence>
<gene>
    <name evidence="2" type="ORF">H9L14_12035</name>
</gene>